<dbReference type="OrthoDB" id="218750at2"/>
<feature type="coiled-coil region" evidence="1">
    <location>
        <begin position="890"/>
        <end position="924"/>
    </location>
</feature>
<dbReference type="PROSITE" id="PS50943">
    <property type="entry name" value="HTH_CROC1"/>
    <property type="match status" value="1"/>
</dbReference>
<accession>A0A517VA52</accession>
<dbReference type="InterPro" id="IPR001387">
    <property type="entry name" value="Cro/C1-type_HTH"/>
</dbReference>
<protein>
    <recommendedName>
        <fullName evidence="2">HTH cro/C1-type domain-containing protein</fullName>
    </recommendedName>
</protein>
<feature type="domain" description="HTH cro/C1-type" evidence="2">
    <location>
        <begin position="1187"/>
        <end position="1210"/>
    </location>
</feature>
<name>A0A517VA52_9PLAN</name>
<evidence type="ECO:0000259" key="2">
    <source>
        <dbReference type="PROSITE" id="PS50943"/>
    </source>
</evidence>
<dbReference type="RefSeq" id="WP_145225433.1">
    <property type="nucleotide sequence ID" value="NZ_CP036343.1"/>
</dbReference>
<dbReference type="EMBL" id="CP036343">
    <property type="protein sequence ID" value="QDT89869.1"/>
    <property type="molecule type" value="Genomic_DNA"/>
</dbReference>
<gene>
    <name evidence="3" type="ORF">Pan161_15020</name>
</gene>
<dbReference type="KEGG" id="gax:Pan161_15020"/>
<reference evidence="3 4" key="1">
    <citation type="submission" date="2019-02" db="EMBL/GenBank/DDBJ databases">
        <title>Deep-cultivation of Planctomycetes and their phenomic and genomic characterization uncovers novel biology.</title>
        <authorList>
            <person name="Wiegand S."/>
            <person name="Jogler M."/>
            <person name="Boedeker C."/>
            <person name="Pinto D."/>
            <person name="Vollmers J."/>
            <person name="Rivas-Marin E."/>
            <person name="Kohn T."/>
            <person name="Peeters S.H."/>
            <person name="Heuer A."/>
            <person name="Rast P."/>
            <person name="Oberbeckmann S."/>
            <person name="Bunk B."/>
            <person name="Jeske O."/>
            <person name="Meyerdierks A."/>
            <person name="Storesund J.E."/>
            <person name="Kallscheuer N."/>
            <person name="Luecker S."/>
            <person name="Lage O.M."/>
            <person name="Pohl T."/>
            <person name="Merkel B.J."/>
            <person name="Hornburger P."/>
            <person name="Mueller R.-W."/>
            <person name="Bruemmer F."/>
            <person name="Labrenz M."/>
            <person name="Spormann A.M."/>
            <person name="Op den Camp H."/>
            <person name="Overmann J."/>
            <person name="Amann R."/>
            <person name="Jetten M.S.M."/>
            <person name="Mascher T."/>
            <person name="Medema M.H."/>
            <person name="Devos D.P."/>
            <person name="Kaster A.-K."/>
            <person name="Ovreas L."/>
            <person name="Rohde M."/>
            <person name="Galperin M.Y."/>
            <person name="Jogler C."/>
        </authorList>
    </citation>
    <scope>NUCLEOTIDE SEQUENCE [LARGE SCALE GENOMIC DNA]</scope>
    <source>
        <strain evidence="3 4">Pan161</strain>
    </source>
</reference>
<evidence type="ECO:0000313" key="4">
    <source>
        <dbReference type="Proteomes" id="UP000316855"/>
    </source>
</evidence>
<proteinExistence type="predicted"/>
<keyword evidence="4" id="KW-1185">Reference proteome</keyword>
<evidence type="ECO:0000256" key="1">
    <source>
        <dbReference type="SAM" id="Coils"/>
    </source>
</evidence>
<organism evidence="3 4">
    <name type="scientific">Gimesia algae</name>
    <dbReference type="NCBI Taxonomy" id="2527971"/>
    <lineage>
        <taxon>Bacteria</taxon>
        <taxon>Pseudomonadati</taxon>
        <taxon>Planctomycetota</taxon>
        <taxon>Planctomycetia</taxon>
        <taxon>Planctomycetales</taxon>
        <taxon>Planctomycetaceae</taxon>
        <taxon>Gimesia</taxon>
    </lineage>
</organism>
<evidence type="ECO:0000313" key="3">
    <source>
        <dbReference type="EMBL" id="QDT89869.1"/>
    </source>
</evidence>
<keyword evidence="1" id="KW-0175">Coiled coil</keyword>
<sequence length="1690" mass="189846">MSTTTIKLAAGGLLPIKTKADAVTTESIVARSYQHPALNGRPVIRLASERLGEAEDLAMEFLGFEPPEISQAVGVQQRGSLGFAAWALINDPENARFALDLVKQMKGTARRAKSKPGHAWDAYVEIARELGRSARHFLPPYWEEVGRTYKDLGNQTYAARSLNKSLEAERVHALESDRERRRDVVLEFVLSGCLAGKALSEYSQDLSDQYPAEEAFQIFRDLCVRRTRGGMAPWANLPKDFIKLAKAADLDVDTELEQWLEEIVEAPAMGRASMQFWKSCSKYCQRIVARKPAFAIALLQQTKPEADRYYESKTDVWLELLEQWGVLEFLWEDQYQGAPPLGEPIAIWLGRLIGEQVPASNQILEMFRKLIPRLKQEQTPLPLQVSGRYRGRSNDVDLLEAALANGIPVADPVGGCSISFLGWLEIDNAHEFRNQDIVYAGQDERFRAVILNDLDSALIPRPGERVLGGYRITAEHQFFPQAAGDRPGILGLWREHTSEMIDQLEQSGLASFIDISVRLQKTLWPDTLRLFPDLSKRLTDFDPTEVMQKTLQAGVIDEYGLPALEQVIEENQLKLELNSYRVHCCSLTFPAIVLNDSTHAYVISGDGRIKKHELRIPANCHVQGIEVVGEDLAVGYRDTSWSDYFYWSSNPEKIYSINFSLGNPREHLSVQMPDGGAFRGNRTIHAGDKQPPMGMRFFHDGDRFWRFTQEFDYETSEYRSKLLEVNPETGAEIRASLPAWFETENKEKTEYLFSELLPAPVGTEHTPLGTQGGMLGWKAVQRSDGTYYGEGIDGRRWDQPLIDGHNGTQAPIGLLTQPGGDAFLPVSAQGDTRGGVCCVWDPTGTTVVARLQPFDFGFAAGQSVLLPITFWHLMQPRHLASSRKLRQTSLDQCKKLLQAVNLDLDQIKKERKQKNKKEIQVEELQFPQLHSELTKWLPEAPERLLTGVAGNIAQAAMNIKAFQDNLTDLIESSEKEDFGSTAKEDQAIEAAGISWNLPRTNYYGLHQEGASLKKHLSAVAAFLKGESTGSDLPGCPVIWFTLLNDLALQSWRAYWRAAASNLESKENVEILWIEFLEFWNELNLAALPGKFSIMQGCPAKAKLKQYGGYDVDVEGGASYTLEKGKDQFIVLECSRYNEMPYEILRYSTARTPGKPPGMKVENIRDLKPDLGFEETAEFTQAARKQEGLALPSSSELKTIAERLGVTPAEIALIWLAGLKMDAYANNFMPSEIRKALGLKVTEVSAARQSLQNMNQDLFNQLCRSLVARNAAAPFAEDHTEAFDSLIETWESSMPRRLPLDAGLQKRLSALAKASTWQRVSHEQLLSLAADPGRDPLLQLLEMRIEYTEDGNVPDLDVFAKKRQITITPDMLKSITQLVGLVHYFTPTGHAARGMMPPLIKQVHKLLNSSKTLIPLRVIYLHNHDEKRKIPTPQEWLNQNLGKGKKDKKHPIYRYDDELISAASCDAIHQVLTAFHPPALSSPAEMNRLLAIENQIIQDEYYSGLQYSLQTVVLLLSPGFKKLEKSILASGYEADQWLQNPLLTAPDVVAEIQKKYKISEDAAVLYAQLLALPDPSTANLRTWNGWKLAQIKKAATELIDKELVLEAKRARAGRNIFLPGEWTELKAPLLPLETWKIEQLVEPALKHPVLFPVGGPLVLRPFDELFTAAWERVKAGDAPRYQEVKRKRSRK</sequence>
<dbReference type="Proteomes" id="UP000316855">
    <property type="component" value="Chromosome"/>
</dbReference>